<organism evidence="1 2">
    <name type="scientific">Clostridium innocuum</name>
    <dbReference type="NCBI Taxonomy" id="1522"/>
    <lineage>
        <taxon>Bacteria</taxon>
        <taxon>Bacillati</taxon>
        <taxon>Bacillota</taxon>
        <taxon>Clostridia</taxon>
        <taxon>Eubacteriales</taxon>
        <taxon>Clostridiaceae</taxon>
        <taxon>Clostridium</taxon>
    </lineage>
</organism>
<proteinExistence type="predicted"/>
<gene>
    <name evidence="1" type="ORF">G4D54_01150</name>
</gene>
<evidence type="ECO:0008006" key="3">
    <source>
        <dbReference type="Google" id="ProtNLM"/>
    </source>
</evidence>
<dbReference type="Proteomes" id="UP000503330">
    <property type="component" value="Chromosome"/>
</dbReference>
<dbReference type="GeneID" id="61924101"/>
<name>A0AAP9MB61_CLOIN</name>
<dbReference type="EMBL" id="CP048838">
    <property type="protein sequence ID" value="QJA01115.1"/>
    <property type="molecule type" value="Genomic_DNA"/>
</dbReference>
<evidence type="ECO:0000313" key="1">
    <source>
        <dbReference type="EMBL" id="QJA01115.1"/>
    </source>
</evidence>
<evidence type="ECO:0000313" key="2">
    <source>
        <dbReference type="Proteomes" id="UP000503330"/>
    </source>
</evidence>
<dbReference type="RefSeq" id="WP_002606893.1">
    <property type="nucleotide sequence ID" value="NZ_BAAACC010000012.1"/>
</dbReference>
<accession>A0AAP9MB61</accession>
<reference evidence="1 2" key="1">
    <citation type="submission" date="2020-02" db="EMBL/GenBank/DDBJ databases">
        <authorList>
            <person name="Kociolek L.K."/>
            <person name="Ozer E.A."/>
        </authorList>
    </citation>
    <scope>NUCLEOTIDE SEQUENCE [LARGE SCALE GENOMIC DNA]</scope>
    <source>
        <strain evidence="1 2">ATCC 14501</strain>
    </source>
</reference>
<protein>
    <recommendedName>
        <fullName evidence="3">Alternate signal-mediated exported protein, CPF_0494 family</fullName>
    </recommendedName>
</protein>
<dbReference type="AlphaFoldDB" id="A0AAP9MB61"/>
<sequence>MNKKMVLMISAVLLLGTFAVSGTISYMVANTDAEHKVSAGNLNVKLIESEKQAAKVVPGERIDYPVKVKNTGDYPLYAKITVKKYWSEDNKKYYNGNSSLITLLNKNGDDWIIDDETDTNNKEVVYFYSRKPIEPNKTSSEFISQVAVSENVSVKDRTLKLNVDCTVDAIQNIDVKNAMMAEWGLDVNISDDGILSIENE</sequence>